<dbReference type="InterPro" id="IPR005151">
    <property type="entry name" value="Tail-specific_protease"/>
</dbReference>
<evidence type="ECO:0000259" key="1">
    <source>
        <dbReference type="Pfam" id="PF03572"/>
    </source>
</evidence>
<evidence type="ECO:0000313" key="2">
    <source>
        <dbReference type="EMBL" id="MDF0716920.1"/>
    </source>
</evidence>
<dbReference type="Gene3D" id="3.30.750.44">
    <property type="match status" value="1"/>
</dbReference>
<dbReference type="Gene3D" id="3.90.226.10">
    <property type="entry name" value="2-enoyl-CoA Hydratase, Chain A, domain 1"/>
    <property type="match status" value="1"/>
</dbReference>
<name>A0ABT5Y0J7_9FLAO</name>
<evidence type="ECO:0000313" key="3">
    <source>
        <dbReference type="Proteomes" id="UP001221366"/>
    </source>
</evidence>
<feature type="domain" description="Tail specific protease" evidence="1">
    <location>
        <begin position="556"/>
        <end position="719"/>
    </location>
</feature>
<dbReference type="RefSeq" id="WP_275616092.1">
    <property type="nucleotide sequence ID" value="NZ_JARFVB010000007.1"/>
</dbReference>
<proteinExistence type="predicted"/>
<reference evidence="2 3" key="1">
    <citation type="submission" date="2023-03" db="EMBL/GenBank/DDBJ databases">
        <title>Muricauda XX sp. nov. and Muricauda XXX sp. nov., two novel species isolated from Okinawa Trough.</title>
        <authorList>
            <person name="Cao W."/>
            <person name="Deng X."/>
        </authorList>
    </citation>
    <scope>NUCLEOTIDE SEQUENCE [LARGE SCALE GENOMIC DNA]</scope>
    <source>
        <strain evidence="2 3">334s03</strain>
    </source>
</reference>
<gene>
    <name evidence="2" type="ORF">PY092_12225</name>
</gene>
<accession>A0ABT5Y0J7</accession>
<organism evidence="2 3">
    <name type="scientific">Flagellimonas yonaguniensis</name>
    <dbReference type="NCBI Taxonomy" id="3031325"/>
    <lineage>
        <taxon>Bacteria</taxon>
        <taxon>Pseudomonadati</taxon>
        <taxon>Bacteroidota</taxon>
        <taxon>Flavobacteriia</taxon>
        <taxon>Flavobacteriales</taxon>
        <taxon>Flavobacteriaceae</taxon>
        <taxon>Flagellimonas</taxon>
    </lineage>
</organism>
<comment type="caution">
    <text evidence="2">The sequence shown here is derived from an EMBL/GenBank/DDBJ whole genome shotgun (WGS) entry which is preliminary data.</text>
</comment>
<dbReference type="SUPFAM" id="SSF52096">
    <property type="entry name" value="ClpP/crotonase"/>
    <property type="match status" value="1"/>
</dbReference>
<protein>
    <submittedName>
        <fullName evidence="2">S41 family peptidase</fullName>
    </submittedName>
</protein>
<dbReference type="InterPro" id="IPR029045">
    <property type="entry name" value="ClpP/crotonase-like_dom_sf"/>
</dbReference>
<dbReference type="Pfam" id="PF03572">
    <property type="entry name" value="Peptidase_S41"/>
    <property type="match status" value="1"/>
</dbReference>
<dbReference type="EMBL" id="JARFVB010000007">
    <property type="protein sequence ID" value="MDF0716920.1"/>
    <property type="molecule type" value="Genomic_DNA"/>
</dbReference>
<dbReference type="Proteomes" id="UP001221366">
    <property type="component" value="Unassembled WGS sequence"/>
</dbReference>
<dbReference type="PANTHER" id="PTHR32060">
    <property type="entry name" value="TAIL-SPECIFIC PROTEASE"/>
    <property type="match status" value="1"/>
</dbReference>
<dbReference type="Gene3D" id="2.60.120.260">
    <property type="entry name" value="Galactose-binding domain-like"/>
    <property type="match status" value="1"/>
</dbReference>
<sequence>MVLIFLGCCEQEDRKIKNLTTFSKLYGYVKYFHPSDEAHEMDWDKFAMYGAGKVVDCKTDDELVLTLKELFEPIAPTVRIYGEKDKQKDFDNAVLTPKNDSGNYDLIYWQHKGLGYGMANKRGIYKSVRVNRSEKIDVSAQMGNLINALDGKKYQNKKIKYSAWVKLSKDSEGTGHLWIREDKTDGGMGFFQNMMEEPILPKDGWQQYELSGEASSITDKIFFGFFLNGKGRMWVDDVKLSYEDNGEWIDIPFENSDFEEQGDEDGVAKWKAVGKGYRFDMDKDDHVQGEQSLEVTYYGKFENTTGDKLFDYDRNIGAVYKDELAPNIFCRIPLALYANEKGTFPVSNSEDLRVLRKSISDLELSPDDLAFRLGNIINVYNVFQHFYPYYDVVGTNWNQDLNSALNRSYQDSTLQDHLVTLQKFTAKLKDGHVRVSASNNQKYSPPISWEWIGDKLVVTEVYATVPLKVGDVITHINGLSSKTYFDEVESRISAGTKGWLDYRAKTESLKGVKDSELVVKVNNKEVTLVRDHDLRSKGTKGKIKDRYKIYDDGVVYINLDVIEMDTINQLMPQLENSKAIICDLRGYPKGNHDFISHLLKSKDTTMGWMSVPRIVAPNRENLDEFEQFQWNMPTMEPYLGDKNVIFITDGRAISYAESYMGYIEGYDLATIIGQPTAGTNGNINYFDLPGKIRIVWTGMKVVKHDGTQHHAIGVLPDIYLTKTIEGVKQGKDEFLEKALKLARNN</sequence>
<dbReference type="PANTHER" id="PTHR32060:SF22">
    <property type="entry name" value="CARBOXYL-TERMINAL-PROCESSING PEPTIDASE 3, CHLOROPLASTIC"/>
    <property type="match status" value="1"/>
</dbReference>
<keyword evidence="3" id="KW-1185">Reference proteome</keyword>